<dbReference type="Proteomes" id="UP001161391">
    <property type="component" value="Unassembled WGS sequence"/>
</dbReference>
<sequence length="412" mass="47773">MFGRTSRENPVEIIREDYDLDALLTLILGVSPEQEVSEYYQNQKDSDRPLESLMNELLESGRVQSRLSDIRQKKDAGKTDLHRLSQLLELMLGHGVTDEDVQYRVRKMNESRSPLGAFDDIFKSERFEERVNSMKNLFVNPGHFYSPVVDVKSLPFEDLKTMATPSVNDIEIDKAAMIEMWNALVPFMKTLPFPKDKTDDFRYYFNNPAFNFGDAAVYFGLLQKLKPKKVIEVGSGYSSALLLDTVDRFFEHHPDITFIDPYPELVRTLVDEDQDNVSIIAKNVQDVDLDVFEQLGAGDILFIDSTHILKTHSDVLWELTEILPRLAPGVIIHFHDIFWPFEYRELWIKNPPRSWNEVYALQLFLMNQTDYEIMFFNDYFAMQCTEQANKDIPGYATSDSAGLWLRKTESRS</sequence>
<accession>A0ABQ5V7H5</accession>
<evidence type="ECO:0000313" key="1">
    <source>
        <dbReference type="EMBL" id="GLQ23035.1"/>
    </source>
</evidence>
<comment type="caution">
    <text evidence="1">The sequence shown here is derived from an EMBL/GenBank/DDBJ whole genome shotgun (WGS) entry which is preliminary data.</text>
</comment>
<evidence type="ECO:0000313" key="2">
    <source>
        <dbReference type="Proteomes" id="UP001161391"/>
    </source>
</evidence>
<name>A0ABQ5V7H5_9PROT</name>
<evidence type="ECO:0008006" key="3">
    <source>
        <dbReference type="Google" id="ProtNLM"/>
    </source>
</evidence>
<dbReference type="InterPro" id="IPR029063">
    <property type="entry name" value="SAM-dependent_MTases_sf"/>
</dbReference>
<dbReference type="SUPFAM" id="SSF53335">
    <property type="entry name" value="S-adenosyl-L-methionine-dependent methyltransferases"/>
    <property type="match status" value="1"/>
</dbReference>
<dbReference type="EMBL" id="BSNK01000001">
    <property type="protein sequence ID" value="GLQ23035.1"/>
    <property type="molecule type" value="Genomic_DNA"/>
</dbReference>
<keyword evidence="2" id="KW-1185">Reference proteome</keyword>
<proteinExistence type="predicted"/>
<dbReference type="Pfam" id="PF13578">
    <property type="entry name" value="Methyltransf_24"/>
    <property type="match status" value="1"/>
</dbReference>
<gene>
    <name evidence="1" type="ORF">GCM10007853_09090</name>
</gene>
<protein>
    <recommendedName>
        <fullName evidence="3">Class I SAM-dependent methyltransferase</fullName>
    </recommendedName>
</protein>
<reference evidence="1" key="2">
    <citation type="submission" date="2023-01" db="EMBL/GenBank/DDBJ databases">
        <title>Draft genome sequence of Algimonas ampicilliniresistens strain NBRC 108219.</title>
        <authorList>
            <person name="Sun Q."/>
            <person name="Mori K."/>
        </authorList>
    </citation>
    <scope>NUCLEOTIDE SEQUENCE</scope>
    <source>
        <strain evidence="1">NBRC 108219</strain>
    </source>
</reference>
<organism evidence="1 2">
    <name type="scientific">Algimonas ampicilliniresistens</name>
    <dbReference type="NCBI Taxonomy" id="1298735"/>
    <lineage>
        <taxon>Bacteria</taxon>
        <taxon>Pseudomonadati</taxon>
        <taxon>Pseudomonadota</taxon>
        <taxon>Alphaproteobacteria</taxon>
        <taxon>Maricaulales</taxon>
        <taxon>Robiginitomaculaceae</taxon>
        <taxon>Algimonas</taxon>
    </lineage>
</organism>
<dbReference type="Gene3D" id="3.40.50.150">
    <property type="entry name" value="Vaccinia Virus protein VP39"/>
    <property type="match status" value="1"/>
</dbReference>
<reference evidence="1" key="1">
    <citation type="journal article" date="2014" name="Int. J. Syst. Evol. Microbiol.">
        <title>Complete genome of a new Firmicutes species belonging to the dominant human colonic microbiota ('Ruminococcus bicirculans') reveals two chromosomes and a selective capacity to utilize plant glucans.</title>
        <authorList>
            <consortium name="NISC Comparative Sequencing Program"/>
            <person name="Wegmann U."/>
            <person name="Louis P."/>
            <person name="Goesmann A."/>
            <person name="Henrissat B."/>
            <person name="Duncan S.H."/>
            <person name="Flint H.J."/>
        </authorList>
    </citation>
    <scope>NUCLEOTIDE SEQUENCE</scope>
    <source>
        <strain evidence="1">NBRC 108219</strain>
    </source>
</reference>